<reference evidence="2" key="1">
    <citation type="journal article" date="2014" name="Int. J. Syst. Evol. Microbiol.">
        <title>Complete genome sequence of Corynebacterium casei LMG S-19264T (=DSM 44701T), isolated from a smear-ripened cheese.</title>
        <authorList>
            <consortium name="US DOE Joint Genome Institute (JGI-PGF)"/>
            <person name="Walter F."/>
            <person name="Albersmeier A."/>
            <person name="Kalinowski J."/>
            <person name="Ruckert C."/>
        </authorList>
    </citation>
    <scope>NUCLEOTIDE SEQUENCE</scope>
    <source>
        <strain evidence="2">JCM 4125</strain>
    </source>
</reference>
<keyword evidence="1" id="KW-0812">Transmembrane</keyword>
<proteinExistence type="predicted"/>
<dbReference type="AlphaFoldDB" id="A0A918LZS7"/>
<sequence>MRRLADTDTDTDTVTEAETGGAQVGLLRSLVPAVWRTVPWRAPAAAGALGLLIAGGTRLPDDAPGAGLGLLVLRVTALAGAVGLAFLLDDPARNTSAATPVGRAVRAGLRMAFMVPLAVLWWTAVVLLLPAATRPDLAPVTLQAAGTAVGALTLATAAVRFTDRAEVGRRTVVRLATVAVLMILVPSRWGLLATPDDPWWEATQVRWAVVLGVTLTMCAVWTPEPLERRRLIPTRGAG</sequence>
<evidence type="ECO:0000256" key="1">
    <source>
        <dbReference type="SAM" id="Phobius"/>
    </source>
</evidence>
<feature type="transmembrane region" description="Helical" evidence="1">
    <location>
        <begin position="171"/>
        <end position="192"/>
    </location>
</feature>
<dbReference type="Proteomes" id="UP000646776">
    <property type="component" value="Unassembled WGS sequence"/>
</dbReference>
<protein>
    <submittedName>
        <fullName evidence="2">ABC transporter</fullName>
    </submittedName>
</protein>
<evidence type="ECO:0000313" key="2">
    <source>
        <dbReference type="EMBL" id="GGT85803.1"/>
    </source>
</evidence>
<gene>
    <name evidence="2" type="ORF">GCM10010226_75520</name>
</gene>
<feature type="transmembrane region" description="Helical" evidence="1">
    <location>
        <begin position="109"/>
        <end position="131"/>
    </location>
</feature>
<feature type="transmembrane region" description="Helical" evidence="1">
    <location>
        <begin position="204"/>
        <end position="222"/>
    </location>
</feature>
<reference evidence="2" key="2">
    <citation type="submission" date="2020-09" db="EMBL/GenBank/DDBJ databases">
        <authorList>
            <person name="Sun Q."/>
            <person name="Ohkuma M."/>
        </authorList>
    </citation>
    <scope>NUCLEOTIDE SEQUENCE</scope>
    <source>
        <strain evidence="2">JCM 4125</strain>
    </source>
</reference>
<evidence type="ECO:0000313" key="3">
    <source>
        <dbReference type="Proteomes" id="UP000646776"/>
    </source>
</evidence>
<comment type="caution">
    <text evidence="2">The sequence shown here is derived from an EMBL/GenBank/DDBJ whole genome shotgun (WGS) entry which is preliminary data.</text>
</comment>
<dbReference type="RefSeq" id="WP_189717125.1">
    <property type="nucleotide sequence ID" value="NZ_BMSA01000031.1"/>
</dbReference>
<name>A0A918LZS7_9ACTN</name>
<keyword evidence="1" id="KW-0472">Membrane</keyword>
<keyword evidence="1" id="KW-1133">Transmembrane helix</keyword>
<organism evidence="2 3">
    <name type="scientific">Streptomyces phaeofaciens</name>
    <dbReference type="NCBI Taxonomy" id="68254"/>
    <lineage>
        <taxon>Bacteria</taxon>
        <taxon>Bacillati</taxon>
        <taxon>Actinomycetota</taxon>
        <taxon>Actinomycetes</taxon>
        <taxon>Kitasatosporales</taxon>
        <taxon>Streptomycetaceae</taxon>
        <taxon>Streptomyces</taxon>
    </lineage>
</organism>
<keyword evidence="3" id="KW-1185">Reference proteome</keyword>
<accession>A0A918LZS7</accession>
<dbReference type="EMBL" id="BMSA01000031">
    <property type="protein sequence ID" value="GGT85803.1"/>
    <property type="molecule type" value="Genomic_DNA"/>
</dbReference>
<feature type="transmembrane region" description="Helical" evidence="1">
    <location>
        <begin position="66"/>
        <end position="88"/>
    </location>
</feature>
<feature type="transmembrane region" description="Helical" evidence="1">
    <location>
        <begin position="137"/>
        <end position="159"/>
    </location>
</feature>